<keyword evidence="1" id="KW-0812">Transmembrane</keyword>
<dbReference type="RefSeq" id="XP_040765657.1">
    <property type="nucleotide sequence ID" value="XM_040905644.1"/>
</dbReference>
<dbReference type="Proteomes" id="UP000076871">
    <property type="component" value="Unassembled WGS sequence"/>
</dbReference>
<proteinExistence type="predicted"/>
<dbReference type="EMBL" id="KV427617">
    <property type="protein sequence ID" value="KZT07917.1"/>
    <property type="molecule type" value="Genomic_DNA"/>
</dbReference>
<feature type="transmembrane region" description="Helical" evidence="1">
    <location>
        <begin position="159"/>
        <end position="181"/>
    </location>
</feature>
<evidence type="ECO:0000256" key="1">
    <source>
        <dbReference type="SAM" id="Phobius"/>
    </source>
</evidence>
<dbReference type="OrthoDB" id="2796825at2759"/>
<organism evidence="2 3">
    <name type="scientific">Laetiporus sulphureus 93-53</name>
    <dbReference type="NCBI Taxonomy" id="1314785"/>
    <lineage>
        <taxon>Eukaryota</taxon>
        <taxon>Fungi</taxon>
        <taxon>Dikarya</taxon>
        <taxon>Basidiomycota</taxon>
        <taxon>Agaricomycotina</taxon>
        <taxon>Agaricomycetes</taxon>
        <taxon>Polyporales</taxon>
        <taxon>Laetiporus</taxon>
    </lineage>
</organism>
<dbReference type="InParanoid" id="A0A165EX73"/>
<accession>A0A165EX73</accession>
<keyword evidence="1" id="KW-0472">Membrane</keyword>
<evidence type="ECO:0008006" key="4">
    <source>
        <dbReference type="Google" id="ProtNLM"/>
    </source>
</evidence>
<protein>
    <recommendedName>
        <fullName evidence="4">Fungal pheromone STE3G-protein-coupled receptor</fullName>
    </recommendedName>
</protein>
<gene>
    <name evidence="2" type="ORF">LAESUDRAFT_677112</name>
</gene>
<sequence length="272" mass="29265">MWIMGVVNIACNITLDQSSWFDGVSVVSGDISGITHTVTYRNAPASLAAVSTIFVNLILADGFLLFRAHTYWKKWYITAPLTVAWLVEIAFVAAQCAINNAPYSSFWVGAGSGIDIPGVAVSGALRSLLGILILARILFLRRAVASTLPPMDGSTLSTFQAAVVETALPYGIISLVYVILYCIGLTAANYFLPLIVQLQGIIINCILMRERGPKAQEVTTRTIYADVLPIVAVELPLSEHVSAATIPSSIYSAENTSKRSLQEKSLPPAYVV</sequence>
<name>A0A165EX73_9APHY</name>
<reference evidence="2 3" key="1">
    <citation type="journal article" date="2016" name="Mol. Biol. Evol.">
        <title>Comparative Genomics of Early-Diverging Mushroom-Forming Fungi Provides Insights into the Origins of Lignocellulose Decay Capabilities.</title>
        <authorList>
            <person name="Nagy L.G."/>
            <person name="Riley R."/>
            <person name="Tritt A."/>
            <person name="Adam C."/>
            <person name="Daum C."/>
            <person name="Floudas D."/>
            <person name="Sun H."/>
            <person name="Yadav J.S."/>
            <person name="Pangilinan J."/>
            <person name="Larsson K.H."/>
            <person name="Matsuura K."/>
            <person name="Barry K."/>
            <person name="Labutti K."/>
            <person name="Kuo R."/>
            <person name="Ohm R.A."/>
            <person name="Bhattacharya S.S."/>
            <person name="Shirouzu T."/>
            <person name="Yoshinaga Y."/>
            <person name="Martin F.M."/>
            <person name="Grigoriev I.V."/>
            <person name="Hibbett D.S."/>
        </authorList>
    </citation>
    <scope>NUCLEOTIDE SEQUENCE [LARGE SCALE GENOMIC DNA]</scope>
    <source>
        <strain evidence="2 3">93-53</strain>
    </source>
</reference>
<feature type="transmembrane region" description="Helical" evidence="1">
    <location>
        <begin position="118"/>
        <end position="139"/>
    </location>
</feature>
<dbReference type="GeneID" id="63822674"/>
<dbReference type="AlphaFoldDB" id="A0A165EX73"/>
<feature type="transmembrane region" description="Helical" evidence="1">
    <location>
        <begin position="45"/>
        <end position="66"/>
    </location>
</feature>
<evidence type="ECO:0000313" key="3">
    <source>
        <dbReference type="Proteomes" id="UP000076871"/>
    </source>
</evidence>
<keyword evidence="1" id="KW-1133">Transmembrane helix</keyword>
<feature type="transmembrane region" description="Helical" evidence="1">
    <location>
        <begin position="75"/>
        <end position="98"/>
    </location>
</feature>
<evidence type="ECO:0000313" key="2">
    <source>
        <dbReference type="EMBL" id="KZT07917.1"/>
    </source>
</evidence>
<feature type="transmembrane region" description="Helical" evidence="1">
    <location>
        <begin position="187"/>
        <end position="207"/>
    </location>
</feature>
<keyword evidence="3" id="KW-1185">Reference proteome</keyword>